<evidence type="ECO:0000256" key="2">
    <source>
        <dbReference type="ARBA" id="ARBA00002631"/>
    </source>
</evidence>
<dbReference type="HAMAP" id="MF_00148">
    <property type="entry name" value="UDG"/>
    <property type="match status" value="1"/>
</dbReference>
<dbReference type="SMART" id="SM00986">
    <property type="entry name" value="UDG"/>
    <property type="match status" value="1"/>
</dbReference>
<evidence type="ECO:0000313" key="12">
    <source>
        <dbReference type="EMBL" id="MBE1515283.1"/>
    </source>
</evidence>
<comment type="caution">
    <text evidence="12">The sequence shown here is derived from an EMBL/GenBank/DDBJ whole genome shotgun (WGS) entry which is preliminary data.</text>
</comment>
<comment type="catalytic activity">
    <reaction evidence="1 8 10">
        <text>Hydrolyzes single-stranded DNA or mismatched double-stranded DNA and polynucleotides, releasing free uracil.</text>
        <dbReference type="EC" id="3.2.2.27"/>
    </reaction>
</comment>
<dbReference type="InterPro" id="IPR002043">
    <property type="entry name" value="UDG_fam1"/>
</dbReference>
<dbReference type="EC" id="3.2.2.27" evidence="4 8"/>
<keyword evidence="6 8" id="KW-0378">Hydrolase</keyword>
<dbReference type="NCBIfam" id="NF003589">
    <property type="entry name" value="PRK05254.1-2"/>
    <property type="match status" value="1"/>
</dbReference>
<dbReference type="Gene3D" id="3.40.470.10">
    <property type="entry name" value="Uracil-DNA glycosylase-like domain"/>
    <property type="match status" value="1"/>
</dbReference>
<dbReference type="Pfam" id="PF03167">
    <property type="entry name" value="UDG"/>
    <property type="match status" value="1"/>
</dbReference>
<dbReference type="InterPro" id="IPR036895">
    <property type="entry name" value="Uracil-DNA_glycosylase-like_sf"/>
</dbReference>
<evidence type="ECO:0000256" key="4">
    <source>
        <dbReference type="ARBA" id="ARBA00012030"/>
    </source>
</evidence>
<dbReference type="NCBIfam" id="NF003588">
    <property type="entry name" value="PRK05254.1-1"/>
    <property type="match status" value="1"/>
</dbReference>
<evidence type="ECO:0000256" key="9">
    <source>
        <dbReference type="PROSITE-ProRule" id="PRU10072"/>
    </source>
</evidence>
<accession>A0ABR9J8I3</accession>
<organism evidence="12 13">
    <name type="scientific">Nesterenkonia halotolerans</name>
    <dbReference type="NCBI Taxonomy" id="225325"/>
    <lineage>
        <taxon>Bacteria</taxon>
        <taxon>Bacillati</taxon>
        <taxon>Actinomycetota</taxon>
        <taxon>Actinomycetes</taxon>
        <taxon>Micrococcales</taxon>
        <taxon>Micrococcaceae</taxon>
        <taxon>Nesterenkonia</taxon>
    </lineage>
</organism>
<feature type="active site" description="Proton acceptor" evidence="8 9">
    <location>
        <position position="69"/>
    </location>
</feature>
<feature type="domain" description="Uracil-DNA glycosylase-like" evidence="11">
    <location>
        <begin position="54"/>
        <end position="216"/>
    </location>
</feature>
<evidence type="ECO:0000256" key="8">
    <source>
        <dbReference type="HAMAP-Rule" id="MF_00148"/>
    </source>
</evidence>
<evidence type="ECO:0000256" key="6">
    <source>
        <dbReference type="ARBA" id="ARBA00022801"/>
    </source>
</evidence>
<keyword evidence="12" id="KW-0326">Glycosidase</keyword>
<evidence type="ECO:0000256" key="1">
    <source>
        <dbReference type="ARBA" id="ARBA00001400"/>
    </source>
</evidence>
<dbReference type="PROSITE" id="PS00130">
    <property type="entry name" value="U_DNA_GLYCOSYLASE"/>
    <property type="match status" value="1"/>
</dbReference>
<dbReference type="InterPro" id="IPR018085">
    <property type="entry name" value="Ura-DNA_Glyclase_AS"/>
</dbReference>
<dbReference type="InterPro" id="IPR005122">
    <property type="entry name" value="Uracil-DNA_glycosylase-like"/>
</dbReference>
<dbReference type="PANTHER" id="PTHR11264:SF0">
    <property type="entry name" value="URACIL-DNA GLYCOSYLASE"/>
    <property type="match status" value="1"/>
</dbReference>
<name>A0ABR9J8I3_9MICC</name>
<dbReference type="NCBIfam" id="NF003592">
    <property type="entry name" value="PRK05254.1-5"/>
    <property type="match status" value="1"/>
</dbReference>
<evidence type="ECO:0000259" key="11">
    <source>
        <dbReference type="SMART" id="SM00986"/>
    </source>
</evidence>
<evidence type="ECO:0000256" key="3">
    <source>
        <dbReference type="ARBA" id="ARBA00008184"/>
    </source>
</evidence>
<dbReference type="SMART" id="SM00987">
    <property type="entry name" value="UreE_C"/>
    <property type="match status" value="1"/>
</dbReference>
<evidence type="ECO:0000256" key="5">
    <source>
        <dbReference type="ARBA" id="ARBA00022763"/>
    </source>
</evidence>
<dbReference type="GO" id="GO:0004844">
    <property type="term" value="F:uracil DNA N-glycosylase activity"/>
    <property type="evidence" value="ECO:0007669"/>
    <property type="project" value="UniProtKB-EC"/>
</dbReference>
<protein>
    <recommendedName>
        <fullName evidence="4 8">Uracil-DNA glycosylase</fullName>
        <shortName evidence="8">UDG</shortName>
        <ecNumber evidence="4 8">3.2.2.27</ecNumber>
    </recommendedName>
</protein>
<dbReference type="CDD" id="cd10027">
    <property type="entry name" value="UDG-F1-like"/>
    <property type="match status" value="1"/>
</dbReference>
<keyword evidence="5 8" id="KW-0227">DNA damage</keyword>
<dbReference type="NCBIfam" id="TIGR00628">
    <property type="entry name" value="ung"/>
    <property type="match status" value="1"/>
</dbReference>
<evidence type="ECO:0000256" key="10">
    <source>
        <dbReference type="RuleBase" id="RU003780"/>
    </source>
</evidence>
<sequence length="235" mass="25269">MELSSDLVAPLEPGWQQAFAAESSRFDAVRDELTTRRASGEHVLPPADLILRAFRQPFAEVKVVILGQDPYPTPGHAIGMSFAVAPQVRPLPRSLGNIFTELENDLGIPRSSHGDLTAWAQQGVLMLNRVLTVAAGSAGSHRRIGWEPITAAALQALVDRGTPLVSILWGADARTMEPLLNSGAHTAVITSPHPSPLSARRGFFDSRPFSRANQALEQLGAAPVDWRLGAARHAD</sequence>
<dbReference type="PANTHER" id="PTHR11264">
    <property type="entry name" value="URACIL-DNA GLYCOSYLASE"/>
    <property type="match status" value="1"/>
</dbReference>
<keyword evidence="13" id="KW-1185">Reference proteome</keyword>
<comment type="similarity">
    <text evidence="3 8 10">Belongs to the uracil-DNA glycosylase (UDG) superfamily. UNG family.</text>
</comment>
<proteinExistence type="inferred from homology"/>
<evidence type="ECO:0000313" key="13">
    <source>
        <dbReference type="Proteomes" id="UP000636579"/>
    </source>
</evidence>
<comment type="function">
    <text evidence="2 8 10">Excises uracil residues from the DNA which can arise as a result of misincorporation of dUMP residues by DNA polymerase or due to deamination of cytosine.</text>
</comment>
<keyword evidence="7 8" id="KW-0234">DNA repair</keyword>
<keyword evidence="8" id="KW-0963">Cytoplasm</keyword>
<evidence type="ECO:0000256" key="7">
    <source>
        <dbReference type="ARBA" id="ARBA00023204"/>
    </source>
</evidence>
<dbReference type="Proteomes" id="UP000636579">
    <property type="component" value="Unassembled WGS sequence"/>
</dbReference>
<reference evidence="12 13" key="1">
    <citation type="submission" date="2020-10" db="EMBL/GenBank/DDBJ databases">
        <title>Sequencing the genomes of 1000 actinobacteria strains.</title>
        <authorList>
            <person name="Klenk H.-P."/>
        </authorList>
    </citation>
    <scope>NUCLEOTIDE SEQUENCE [LARGE SCALE GENOMIC DNA]</scope>
    <source>
        <strain evidence="12 13">DSM 15474</strain>
    </source>
</reference>
<dbReference type="SUPFAM" id="SSF52141">
    <property type="entry name" value="Uracil-DNA glycosylase-like"/>
    <property type="match status" value="1"/>
</dbReference>
<comment type="subcellular location">
    <subcellularLocation>
        <location evidence="8">Cytoplasm</location>
    </subcellularLocation>
</comment>
<dbReference type="RefSeq" id="WP_192592140.1">
    <property type="nucleotide sequence ID" value="NZ_JADBEE010000002.1"/>
</dbReference>
<dbReference type="EMBL" id="JADBEE010000002">
    <property type="protein sequence ID" value="MBE1515283.1"/>
    <property type="molecule type" value="Genomic_DNA"/>
</dbReference>
<gene>
    <name evidence="8" type="primary">ung</name>
    <name evidence="12" type="ORF">H4W26_002075</name>
</gene>